<name>A0ABD3ARG2_9GENT</name>
<comment type="caution">
    <text evidence="2">The sequence shown here is derived from an EMBL/GenBank/DDBJ whole genome shotgun (WGS) entry which is preliminary data.</text>
</comment>
<evidence type="ECO:0000313" key="3">
    <source>
        <dbReference type="Proteomes" id="UP001630127"/>
    </source>
</evidence>
<dbReference type="EMBL" id="JBJUIK010000003">
    <property type="protein sequence ID" value="KAL3533798.1"/>
    <property type="molecule type" value="Genomic_DNA"/>
</dbReference>
<dbReference type="AlphaFoldDB" id="A0ABD3ARG2"/>
<sequence length="108" mass="13086">MVMNYCVYVVYVSGRENWEWVEKERRGYMNRSMEGRRDWSTGKKDILCGEQMPWMANDSIGPEKWRNYKREMEPKEEKKERGKKKMKKGHGIFALCSYETRTKSHVEH</sequence>
<organism evidence="2 3">
    <name type="scientific">Cinchona calisaya</name>
    <dbReference type="NCBI Taxonomy" id="153742"/>
    <lineage>
        <taxon>Eukaryota</taxon>
        <taxon>Viridiplantae</taxon>
        <taxon>Streptophyta</taxon>
        <taxon>Embryophyta</taxon>
        <taxon>Tracheophyta</taxon>
        <taxon>Spermatophyta</taxon>
        <taxon>Magnoliopsida</taxon>
        <taxon>eudicotyledons</taxon>
        <taxon>Gunneridae</taxon>
        <taxon>Pentapetalae</taxon>
        <taxon>asterids</taxon>
        <taxon>lamiids</taxon>
        <taxon>Gentianales</taxon>
        <taxon>Rubiaceae</taxon>
        <taxon>Cinchonoideae</taxon>
        <taxon>Cinchoneae</taxon>
        <taxon>Cinchona</taxon>
    </lineage>
</organism>
<reference evidence="2 3" key="1">
    <citation type="submission" date="2024-11" db="EMBL/GenBank/DDBJ databases">
        <title>A near-complete genome assembly of Cinchona calisaya.</title>
        <authorList>
            <person name="Lian D.C."/>
            <person name="Zhao X.W."/>
            <person name="Wei L."/>
        </authorList>
    </citation>
    <scope>NUCLEOTIDE SEQUENCE [LARGE SCALE GENOMIC DNA]</scope>
    <source>
        <tissue evidence="2">Nenye</tissue>
    </source>
</reference>
<keyword evidence="3" id="KW-1185">Reference proteome</keyword>
<accession>A0ABD3ARG2</accession>
<proteinExistence type="predicted"/>
<gene>
    <name evidence="2" type="ORF">ACH5RR_007319</name>
</gene>
<dbReference type="Proteomes" id="UP001630127">
    <property type="component" value="Unassembled WGS sequence"/>
</dbReference>
<protein>
    <submittedName>
        <fullName evidence="2">Uncharacterized protein</fullName>
    </submittedName>
</protein>
<evidence type="ECO:0000256" key="1">
    <source>
        <dbReference type="SAM" id="MobiDB-lite"/>
    </source>
</evidence>
<feature type="compositionally biased region" description="Basic and acidic residues" evidence="1">
    <location>
        <begin position="69"/>
        <end position="80"/>
    </location>
</feature>
<feature type="region of interest" description="Disordered" evidence="1">
    <location>
        <begin position="69"/>
        <end position="88"/>
    </location>
</feature>
<evidence type="ECO:0000313" key="2">
    <source>
        <dbReference type="EMBL" id="KAL3533798.1"/>
    </source>
</evidence>